<evidence type="ECO:0000259" key="11">
    <source>
        <dbReference type="Pfam" id="PF00593"/>
    </source>
</evidence>
<keyword evidence="6 8" id="KW-0472">Membrane</keyword>
<dbReference type="InterPro" id="IPR037066">
    <property type="entry name" value="Plug_dom_sf"/>
</dbReference>
<dbReference type="Proteomes" id="UP000321933">
    <property type="component" value="Unassembled WGS sequence"/>
</dbReference>
<dbReference type="InterPro" id="IPR036942">
    <property type="entry name" value="Beta-barrel_TonB_sf"/>
</dbReference>
<keyword evidence="2 8" id="KW-0813">Transport</keyword>
<feature type="region of interest" description="Disordered" evidence="10">
    <location>
        <begin position="207"/>
        <end position="248"/>
    </location>
</feature>
<feature type="region of interest" description="Disordered" evidence="10">
    <location>
        <begin position="279"/>
        <end position="324"/>
    </location>
</feature>
<dbReference type="Pfam" id="PF00593">
    <property type="entry name" value="TonB_dep_Rec_b-barrel"/>
    <property type="match status" value="1"/>
</dbReference>
<evidence type="ECO:0000256" key="5">
    <source>
        <dbReference type="ARBA" id="ARBA00023077"/>
    </source>
</evidence>
<feature type="compositionally biased region" description="Basic and acidic residues" evidence="10">
    <location>
        <begin position="285"/>
        <end position="324"/>
    </location>
</feature>
<comment type="subcellular location">
    <subcellularLocation>
        <location evidence="1 8">Cell outer membrane</location>
        <topology evidence="1 8">Multi-pass membrane protein</topology>
    </subcellularLocation>
</comment>
<evidence type="ECO:0000256" key="6">
    <source>
        <dbReference type="ARBA" id="ARBA00023136"/>
    </source>
</evidence>
<evidence type="ECO:0000313" key="13">
    <source>
        <dbReference type="EMBL" id="TXS92633.1"/>
    </source>
</evidence>
<name>A0A5C8ZVT0_9GAMM</name>
<dbReference type="PANTHER" id="PTHR30069:SF40">
    <property type="entry name" value="TONB-DEPENDENT RECEPTOR NMB0964-RELATED"/>
    <property type="match status" value="1"/>
</dbReference>
<feature type="compositionally biased region" description="Basic and acidic residues" evidence="10">
    <location>
        <begin position="207"/>
        <end position="233"/>
    </location>
</feature>
<reference evidence="13 14" key="1">
    <citation type="submission" date="2019-08" db="EMBL/GenBank/DDBJ databases">
        <title>Parahaliea maris sp. nov., isolated from the surface seawater.</title>
        <authorList>
            <person name="Liu Y."/>
        </authorList>
    </citation>
    <scope>NUCLEOTIDE SEQUENCE [LARGE SCALE GENOMIC DNA]</scope>
    <source>
        <strain evidence="13 14">S2-26</strain>
    </source>
</reference>
<dbReference type="GO" id="GO:0009279">
    <property type="term" value="C:cell outer membrane"/>
    <property type="evidence" value="ECO:0007669"/>
    <property type="project" value="UniProtKB-SubCell"/>
</dbReference>
<evidence type="ECO:0000256" key="8">
    <source>
        <dbReference type="PROSITE-ProRule" id="PRU01360"/>
    </source>
</evidence>
<dbReference type="Pfam" id="PF07715">
    <property type="entry name" value="Plug"/>
    <property type="match status" value="1"/>
</dbReference>
<organism evidence="13 14">
    <name type="scientific">Parahaliea aestuarii</name>
    <dbReference type="NCBI Taxonomy" id="1852021"/>
    <lineage>
        <taxon>Bacteria</taxon>
        <taxon>Pseudomonadati</taxon>
        <taxon>Pseudomonadota</taxon>
        <taxon>Gammaproteobacteria</taxon>
        <taxon>Cellvibrionales</taxon>
        <taxon>Halieaceae</taxon>
        <taxon>Parahaliea</taxon>
    </lineage>
</organism>
<sequence>MNRILPLALAVAGANAAVAEQLPLEHVLVSVPLHKQTAETALPVTVLSGDDLSRAAAATIGDTLNNTPGLANASFGPGVGQPVIRGQQGPRVTVLQNGTSSADASNISADHAVSVEAMLADSIEILRGPSTLLYGGGAIGGVVNVIDNRIPTRRIDGVEGGAEYRHDAASDMDTLVGRLEGGSGNFAFHIDGLYRDWNNLEIPGKAAREHGDEHHDEDHDHEEEHGEGHHEEHEGEETTDGYIANTDGRTRSATVGASYHFDKGFVGFAVNRLENEYGIPAGGHVHHDEDGHEGHEEGDHHEEDHDHEGEDHDHEEHGHEDGGVRIDLEQTRYDLAMHLHEPIPGFEVARAFVTYTDYQHKEIEPGGEVGTRYASDTWEGRLELVHEPFAGMHGVVGLQARDKEFSAVGEEAFIPLTDSRDFGLFLLEDYHINAWTFEGGLRYDRDERDPDTTFADSQDFNAFSASASALWDITDAWQLSLALSRAERAPSIEELYSNVENSDPESWIVHAATSAIELGNPDLDTETSNNADLSLRWDSGSHYVEVTAYYNDFHDYIDLENTGIEVDETPVHAYIQGDATFRGVEVDSQFTLASFGGGAVMLRLFGDITEGELDNGDDVPRLPPVRVGSHLSWGNDNLNVWGRVIDAAEQDKPGANEESTEGYTRWDAGVEYRLGVADSQLTLFATLNNITDEEIRLSTSFLRDVSPEAGRSLEAGLRYNF</sequence>
<comment type="similarity">
    <text evidence="8 9">Belongs to the TonB-dependent receptor family.</text>
</comment>
<dbReference type="PROSITE" id="PS52016">
    <property type="entry name" value="TONB_DEPENDENT_REC_3"/>
    <property type="match status" value="1"/>
</dbReference>
<dbReference type="RefSeq" id="WP_148064005.1">
    <property type="nucleotide sequence ID" value="NZ_VRYZ01000003.1"/>
</dbReference>
<evidence type="ECO:0000256" key="9">
    <source>
        <dbReference type="RuleBase" id="RU003357"/>
    </source>
</evidence>
<evidence type="ECO:0000259" key="12">
    <source>
        <dbReference type="Pfam" id="PF07715"/>
    </source>
</evidence>
<evidence type="ECO:0000256" key="2">
    <source>
        <dbReference type="ARBA" id="ARBA00022448"/>
    </source>
</evidence>
<keyword evidence="14" id="KW-1185">Reference proteome</keyword>
<feature type="domain" description="TonB-dependent receptor plug" evidence="12">
    <location>
        <begin position="38"/>
        <end position="142"/>
    </location>
</feature>
<dbReference type="AlphaFoldDB" id="A0A5C8ZVT0"/>
<comment type="caution">
    <text evidence="13">The sequence shown here is derived from an EMBL/GenBank/DDBJ whole genome shotgun (WGS) entry which is preliminary data.</text>
</comment>
<dbReference type="PANTHER" id="PTHR30069">
    <property type="entry name" value="TONB-DEPENDENT OUTER MEMBRANE RECEPTOR"/>
    <property type="match status" value="1"/>
</dbReference>
<dbReference type="SUPFAM" id="SSF56935">
    <property type="entry name" value="Porins"/>
    <property type="match status" value="1"/>
</dbReference>
<dbReference type="Gene3D" id="2.40.170.20">
    <property type="entry name" value="TonB-dependent receptor, beta-barrel domain"/>
    <property type="match status" value="1"/>
</dbReference>
<dbReference type="Gene3D" id="2.170.130.10">
    <property type="entry name" value="TonB-dependent receptor, plug domain"/>
    <property type="match status" value="1"/>
</dbReference>
<accession>A0A5C8ZVT0</accession>
<dbReference type="GO" id="GO:0044718">
    <property type="term" value="P:siderophore transmembrane transport"/>
    <property type="evidence" value="ECO:0007669"/>
    <property type="project" value="TreeGrafter"/>
</dbReference>
<evidence type="ECO:0000256" key="4">
    <source>
        <dbReference type="ARBA" id="ARBA00022692"/>
    </source>
</evidence>
<keyword evidence="3 8" id="KW-1134">Transmembrane beta strand</keyword>
<dbReference type="InterPro" id="IPR039426">
    <property type="entry name" value="TonB-dep_rcpt-like"/>
</dbReference>
<dbReference type="InterPro" id="IPR000531">
    <property type="entry name" value="Beta-barrel_TonB"/>
</dbReference>
<keyword evidence="5 9" id="KW-0798">TonB box</keyword>
<dbReference type="EMBL" id="VRYZ01000003">
    <property type="protein sequence ID" value="TXS92633.1"/>
    <property type="molecule type" value="Genomic_DNA"/>
</dbReference>
<keyword evidence="13" id="KW-0675">Receptor</keyword>
<evidence type="ECO:0000256" key="3">
    <source>
        <dbReference type="ARBA" id="ARBA00022452"/>
    </source>
</evidence>
<dbReference type="GO" id="GO:0015344">
    <property type="term" value="F:siderophore uptake transmembrane transporter activity"/>
    <property type="evidence" value="ECO:0007669"/>
    <property type="project" value="TreeGrafter"/>
</dbReference>
<protein>
    <submittedName>
        <fullName evidence="13">TonB-dependent receptor</fullName>
    </submittedName>
</protein>
<evidence type="ECO:0000313" key="14">
    <source>
        <dbReference type="Proteomes" id="UP000321933"/>
    </source>
</evidence>
<evidence type="ECO:0000256" key="7">
    <source>
        <dbReference type="ARBA" id="ARBA00023237"/>
    </source>
</evidence>
<evidence type="ECO:0000256" key="1">
    <source>
        <dbReference type="ARBA" id="ARBA00004571"/>
    </source>
</evidence>
<evidence type="ECO:0000256" key="10">
    <source>
        <dbReference type="SAM" id="MobiDB-lite"/>
    </source>
</evidence>
<keyword evidence="4 8" id="KW-0812">Transmembrane</keyword>
<keyword evidence="7 8" id="KW-0998">Cell outer membrane</keyword>
<proteinExistence type="inferred from homology"/>
<feature type="domain" description="TonB-dependent receptor-like beta-barrel" evidence="11">
    <location>
        <begin position="345"/>
        <end position="690"/>
    </location>
</feature>
<dbReference type="InterPro" id="IPR012910">
    <property type="entry name" value="Plug_dom"/>
</dbReference>
<dbReference type="OrthoDB" id="9795928at2"/>
<gene>
    <name evidence="13" type="ORF">FVW59_09500</name>
</gene>